<evidence type="ECO:0000313" key="7">
    <source>
        <dbReference type="EMBL" id="CAA3006305.1"/>
    </source>
</evidence>
<sequence length="608" mass="68850">MGCSLFIENQSMMFGNPKINKGIFSLLGTRTVKRRIIVGLKSDHSSREMLLRLLNSVVVTGDYVLAVHVQESDDTFDPNTFYIHEDLCKSKQVDFEVKVCPRNCYIAELSHQVRINFATILAVGCTSLWPKDSTIAKCLKALPPTCTLLVMDNGGKILFQKEGSSQEGSSIKLLRSSQEGSSIKVIRSSLSCLSVSNNCDQPGTKPLFQKSSSMPCSSTSSKPQQNMSRNWPIAKKNLQGYDVATPELFHRLATLEVKGYTTRYTFDELKCATQNFSPEMLIGEGGHSQVYRAVFNNDQAVAVKVLKSSRFSEEDLFREVDISSGLSHENMIHLLGYCYCKEIRAIVYNLLSSSLKQRLKQLSWKERMQVAVGVARALEYLHSFYPPIIHRDVKSSNILLSEDCKPRLSDFGAAIVHQQTLQSSAYAKPINVVGTFGYLAPEYMMYGKVDEKIDVYSYGVVLLELITGKEAIQSNSPSNRESLVLWVMEMNQTQSEIKFYGRFLLSLKFQRNMQARSLLTCGLCERLIDPDLKEDYDKDEMKTMMIAARLCLLHSSSRRPTMKTILHLFEEPEHWLEMHKKREDLPGALGQGEMDDSDPHDFWVIYDK</sequence>
<dbReference type="SMART" id="SM00220">
    <property type="entry name" value="S_TKc"/>
    <property type="match status" value="1"/>
</dbReference>
<dbReference type="Proteomes" id="UP000594638">
    <property type="component" value="Unassembled WGS sequence"/>
</dbReference>
<dbReference type="InterPro" id="IPR008271">
    <property type="entry name" value="Ser/Thr_kinase_AS"/>
</dbReference>
<gene>
    <name evidence="7" type="ORF">OLEA9_A082505</name>
</gene>
<dbReference type="Gramene" id="OE9A082505T4">
    <property type="protein sequence ID" value="OE9A082505C4"/>
    <property type="gene ID" value="OE9A082505"/>
</dbReference>
<dbReference type="PANTHER" id="PTHR47987">
    <property type="entry name" value="OS08G0249100 PROTEIN"/>
    <property type="match status" value="1"/>
</dbReference>
<keyword evidence="2 5" id="KW-0547">Nucleotide-binding</keyword>
<protein>
    <submittedName>
        <fullName evidence="7">Serine threonine- kinase CDL1-like isoform X1</fullName>
    </submittedName>
</protein>
<reference evidence="7 8" key="1">
    <citation type="submission" date="2019-12" db="EMBL/GenBank/DDBJ databases">
        <authorList>
            <person name="Alioto T."/>
            <person name="Alioto T."/>
            <person name="Gomez Garrido J."/>
        </authorList>
    </citation>
    <scope>NUCLEOTIDE SEQUENCE [LARGE SCALE GENOMIC DNA]</scope>
</reference>
<dbReference type="PROSITE" id="PS00107">
    <property type="entry name" value="PROTEIN_KINASE_ATP"/>
    <property type="match status" value="1"/>
</dbReference>
<dbReference type="PANTHER" id="PTHR47987:SF11">
    <property type="entry name" value="RECEPTOR-LIKE CYTOSOLIC SERINE_THREONINE-PROTEIN KINASE RBK1 ISOFORM X1"/>
    <property type="match status" value="1"/>
</dbReference>
<name>A0A8S0TKH3_OLEEU</name>
<evidence type="ECO:0000313" key="8">
    <source>
        <dbReference type="Proteomes" id="UP000594638"/>
    </source>
</evidence>
<organism evidence="7 8">
    <name type="scientific">Olea europaea subsp. europaea</name>
    <dbReference type="NCBI Taxonomy" id="158383"/>
    <lineage>
        <taxon>Eukaryota</taxon>
        <taxon>Viridiplantae</taxon>
        <taxon>Streptophyta</taxon>
        <taxon>Embryophyta</taxon>
        <taxon>Tracheophyta</taxon>
        <taxon>Spermatophyta</taxon>
        <taxon>Magnoliopsida</taxon>
        <taxon>eudicotyledons</taxon>
        <taxon>Gunneridae</taxon>
        <taxon>Pentapetalae</taxon>
        <taxon>asterids</taxon>
        <taxon>lamiids</taxon>
        <taxon>Lamiales</taxon>
        <taxon>Oleaceae</taxon>
        <taxon>Oleeae</taxon>
        <taxon>Olea</taxon>
    </lineage>
</organism>
<dbReference type="PROSITE" id="PS00108">
    <property type="entry name" value="PROTEIN_KINASE_ST"/>
    <property type="match status" value="1"/>
</dbReference>
<dbReference type="InterPro" id="IPR011009">
    <property type="entry name" value="Kinase-like_dom_sf"/>
</dbReference>
<evidence type="ECO:0000256" key="1">
    <source>
        <dbReference type="ARBA" id="ARBA00022679"/>
    </source>
</evidence>
<keyword evidence="4 5" id="KW-0067">ATP-binding</keyword>
<dbReference type="PROSITE" id="PS50011">
    <property type="entry name" value="PROTEIN_KINASE_DOM"/>
    <property type="match status" value="1"/>
</dbReference>
<evidence type="ECO:0000256" key="5">
    <source>
        <dbReference type="PROSITE-ProRule" id="PRU10141"/>
    </source>
</evidence>
<keyword evidence="8" id="KW-1185">Reference proteome</keyword>
<feature type="binding site" evidence="5">
    <location>
        <position position="304"/>
    </location>
    <ligand>
        <name>ATP</name>
        <dbReference type="ChEBI" id="CHEBI:30616"/>
    </ligand>
</feature>
<dbReference type="EMBL" id="CACTIH010007259">
    <property type="protein sequence ID" value="CAA3006305.1"/>
    <property type="molecule type" value="Genomic_DNA"/>
</dbReference>
<dbReference type="Gene3D" id="1.10.510.10">
    <property type="entry name" value="Transferase(Phosphotransferase) domain 1"/>
    <property type="match status" value="1"/>
</dbReference>
<proteinExistence type="predicted"/>
<dbReference type="InterPro" id="IPR017441">
    <property type="entry name" value="Protein_kinase_ATP_BS"/>
</dbReference>
<dbReference type="Pfam" id="PF00069">
    <property type="entry name" value="Pkinase"/>
    <property type="match status" value="1"/>
</dbReference>
<dbReference type="GO" id="GO:0005524">
    <property type="term" value="F:ATP binding"/>
    <property type="evidence" value="ECO:0007669"/>
    <property type="project" value="UniProtKB-UniRule"/>
</dbReference>
<accession>A0A8S0TKH3</accession>
<keyword evidence="1" id="KW-0808">Transferase</keyword>
<feature type="domain" description="Protein kinase" evidence="6">
    <location>
        <begin position="276"/>
        <end position="576"/>
    </location>
</feature>
<evidence type="ECO:0000256" key="4">
    <source>
        <dbReference type="ARBA" id="ARBA00022840"/>
    </source>
</evidence>
<dbReference type="GO" id="GO:0004672">
    <property type="term" value="F:protein kinase activity"/>
    <property type="evidence" value="ECO:0007669"/>
    <property type="project" value="InterPro"/>
</dbReference>
<dbReference type="AlphaFoldDB" id="A0A8S0TKH3"/>
<dbReference type="SUPFAM" id="SSF56112">
    <property type="entry name" value="Protein kinase-like (PK-like)"/>
    <property type="match status" value="1"/>
</dbReference>
<evidence type="ECO:0000259" key="6">
    <source>
        <dbReference type="PROSITE" id="PS50011"/>
    </source>
</evidence>
<dbReference type="InterPro" id="IPR000719">
    <property type="entry name" value="Prot_kinase_dom"/>
</dbReference>
<evidence type="ECO:0000256" key="2">
    <source>
        <dbReference type="ARBA" id="ARBA00022741"/>
    </source>
</evidence>
<dbReference type="Gene3D" id="3.30.200.20">
    <property type="entry name" value="Phosphorylase Kinase, domain 1"/>
    <property type="match status" value="1"/>
</dbReference>
<dbReference type="OrthoDB" id="4062651at2759"/>
<dbReference type="InterPro" id="IPR046958">
    <property type="entry name" value="RBK1/2/STUNTED"/>
</dbReference>
<evidence type="ECO:0000256" key="3">
    <source>
        <dbReference type="ARBA" id="ARBA00022777"/>
    </source>
</evidence>
<keyword evidence="3 7" id="KW-0418">Kinase</keyword>
<comment type="caution">
    <text evidence="7">The sequence shown here is derived from an EMBL/GenBank/DDBJ whole genome shotgun (WGS) entry which is preliminary data.</text>
</comment>